<evidence type="ECO:0000313" key="13">
    <source>
        <dbReference type="EMBL" id="TLS50302.1"/>
    </source>
</evidence>
<evidence type="ECO:0000256" key="8">
    <source>
        <dbReference type="ARBA" id="ARBA00022679"/>
    </source>
</evidence>
<dbReference type="InterPro" id="IPR015424">
    <property type="entry name" value="PyrdxlP-dep_Trfase"/>
</dbReference>
<dbReference type="Pfam" id="PF00202">
    <property type="entry name" value="Aminotran_3"/>
    <property type="match status" value="1"/>
</dbReference>
<comment type="caution">
    <text evidence="13">The sequence shown here is derived from an EMBL/GenBank/DDBJ whole genome shotgun (WGS) entry which is preliminary data.</text>
</comment>
<dbReference type="OrthoDB" id="9807885at2"/>
<organism evidence="13 14">
    <name type="scientific">Paenibacillus antri</name>
    <dbReference type="NCBI Taxonomy" id="2582848"/>
    <lineage>
        <taxon>Bacteria</taxon>
        <taxon>Bacillati</taxon>
        <taxon>Bacillota</taxon>
        <taxon>Bacilli</taxon>
        <taxon>Bacillales</taxon>
        <taxon>Paenibacillaceae</taxon>
        <taxon>Paenibacillus</taxon>
    </lineage>
</organism>
<evidence type="ECO:0000256" key="9">
    <source>
        <dbReference type="ARBA" id="ARBA00022898"/>
    </source>
</evidence>
<dbReference type="CDD" id="cd00610">
    <property type="entry name" value="OAT_like"/>
    <property type="match status" value="1"/>
</dbReference>
<keyword evidence="9 11" id="KW-0663">Pyridoxal phosphate</keyword>
<dbReference type="EMBL" id="VCIW01000016">
    <property type="protein sequence ID" value="TLS50302.1"/>
    <property type="molecule type" value="Genomic_DNA"/>
</dbReference>
<evidence type="ECO:0000256" key="4">
    <source>
        <dbReference type="ARBA" id="ARBA00008954"/>
    </source>
</evidence>
<evidence type="ECO:0000256" key="12">
    <source>
        <dbReference type="RuleBase" id="RU365034"/>
    </source>
</evidence>
<dbReference type="Proteomes" id="UP000309676">
    <property type="component" value="Unassembled WGS sequence"/>
</dbReference>
<dbReference type="InterPro" id="IPR005814">
    <property type="entry name" value="Aminotrans_3"/>
</dbReference>
<comment type="similarity">
    <text evidence="4 11">Belongs to the class-III pyridoxal-phosphate-dependent aminotransferase family.</text>
</comment>
<dbReference type="EC" id="2.6.1.76" evidence="5 12"/>
<dbReference type="NCBIfam" id="TIGR00709">
    <property type="entry name" value="dat"/>
    <property type="match status" value="1"/>
</dbReference>
<proteinExistence type="inferred from homology"/>
<evidence type="ECO:0000256" key="10">
    <source>
        <dbReference type="ARBA" id="ARBA00049111"/>
    </source>
</evidence>
<comment type="catalytic activity">
    <reaction evidence="10 12">
        <text>L-2,4-diaminobutanoate + 2-oxoglutarate = L-aspartate 4-semialdehyde + L-glutamate</text>
        <dbReference type="Rhea" id="RHEA:11160"/>
        <dbReference type="ChEBI" id="CHEBI:16810"/>
        <dbReference type="ChEBI" id="CHEBI:29985"/>
        <dbReference type="ChEBI" id="CHEBI:58761"/>
        <dbReference type="ChEBI" id="CHEBI:537519"/>
        <dbReference type="EC" id="2.6.1.76"/>
    </reaction>
</comment>
<evidence type="ECO:0000256" key="5">
    <source>
        <dbReference type="ARBA" id="ARBA00013155"/>
    </source>
</evidence>
<evidence type="ECO:0000256" key="3">
    <source>
        <dbReference type="ARBA" id="ARBA00004946"/>
    </source>
</evidence>
<dbReference type="InterPro" id="IPR004637">
    <property type="entry name" value="Dat"/>
</dbReference>
<dbReference type="NCBIfam" id="NF006733">
    <property type="entry name" value="PRK09264.1"/>
    <property type="match status" value="1"/>
</dbReference>
<protein>
    <recommendedName>
        <fullName evidence="6 12">Diaminobutyrate--2-oxoglutarate transaminase</fullName>
        <ecNumber evidence="5 12">2.6.1.76</ecNumber>
    </recommendedName>
    <alternativeName>
        <fullName evidence="12">DABA aminotransferase</fullName>
    </alternativeName>
</protein>
<dbReference type="InterPro" id="IPR015421">
    <property type="entry name" value="PyrdxlP-dep_Trfase_major"/>
</dbReference>
<evidence type="ECO:0000256" key="7">
    <source>
        <dbReference type="ARBA" id="ARBA00022576"/>
    </source>
</evidence>
<dbReference type="InterPro" id="IPR049704">
    <property type="entry name" value="Aminotrans_3_PPA_site"/>
</dbReference>
<keyword evidence="7 12" id="KW-0032">Aminotransferase</keyword>
<evidence type="ECO:0000313" key="14">
    <source>
        <dbReference type="Proteomes" id="UP000309676"/>
    </source>
</evidence>
<evidence type="ECO:0000256" key="1">
    <source>
        <dbReference type="ARBA" id="ARBA00001933"/>
    </source>
</evidence>
<keyword evidence="14" id="KW-1185">Reference proteome</keyword>
<evidence type="ECO:0000256" key="11">
    <source>
        <dbReference type="RuleBase" id="RU003560"/>
    </source>
</evidence>
<evidence type="ECO:0000256" key="6">
    <source>
        <dbReference type="ARBA" id="ARBA00014798"/>
    </source>
</evidence>
<comment type="function">
    <text evidence="2 12">Catalyzes reversively the conversion of L-aspartate beta-semialdehyde (ASA) to L-2,4-diaminobutyrate (DABA) by transamination with L-glutamate.</text>
</comment>
<dbReference type="GO" id="GO:0019491">
    <property type="term" value="P:ectoine biosynthetic process"/>
    <property type="evidence" value="ECO:0007669"/>
    <property type="project" value="UniProtKB-UniPathway"/>
</dbReference>
<comment type="pathway">
    <text evidence="3 12">Amine and polyamine biosynthesis; ectoine biosynthesis; L-ectoine from L-aspartate 4-semialdehyde: step 1/3.</text>
</comment>
<dbReference type="PIRSF" id="PIRSF000521">
    <property type="entry name" value="Transaminase_4ab_Lys_Orn"/>
    <property type="match status" value="1"/>
</dbReference>
<dbReference type="GO" id="GO:0045303">
    <property type="term" value="F:diaminobutyrate-2-oxoglutarate transaminase activity"/>
    <property type="evidence" value="ECO:0007669"/>
    <property type="project" value="UniProtKB-EC"/>
</dbReference>
<dbReference type="PANTHER" id="PTHR43552">
    <property type="entry name" value="DIAMINOBUTYRATE--2-OXOGLUTARATE AMINOTRANSFERASE"/>
    <property type="match status" value="1"/>
</dbReference>
<dbReference type="InterPro" id="IPR012773">
    <property type="entry name" value="Ectoine_EctB"/>
</dbReference>
<dbReference type="SUPFAM" id="SSF53383">
    <property type="entry name" value="PLP-dependent transferases"/>
    <property type="match status" value="1"/>
</dbReference>
<dbReference type="Gene3D" id="3.90.1150.10">
    <property type="entry name" value="Aspartate Aminotransferase, domain 1"/>
    <property type="match status" value="1"/>
</dbReference>
<dbReference type="PANTHER" id="PTHR43552:SF2">
    <property type="entry name" value="DIAMINOBUTYRATE--2-OXOGLUTARATE TRANSAMINASE"/>
    <property type="match status" value="1"/>
</dbReference>
<dbReference type="InterPro" id="IPR015422">
    <property type="entry name" value="PyrdxlP-dep_Trfase_small"/>
</dbReference>
<dbReference type="GO" id="GO:0030170">
    <property type="term" value="F:pyridoxal phosphate binding"/>
    <property type="evidence" value="ECO:0007669"/>
    <property type="project" value="InterPro"/>
</dbReference>
<sequence length="434" mass="47005">MQTLAKTESSLDIFEKLESEVRSYCRGFPTLFAKARGYTLWDAEGTAYLDFFAGAGALNYGHNHPALKERLVRYIMDDGVTHSLDMATEAKRRLLATFDEVVLRPRKLDYKIMFPGPTGTNAVEAALKLARKVKGRQTILSFTNGFHGMTLGSLAVTGNGFKRGGAGVPLTNAVSMPFDDYFGDATDTAAYIERLLEDGGSGMEMPAAVIVETVQGEGGLNAASFGWLKRIEAICRKFDMLLIVDDIQVGCGRTGTFFSFEPAGIRPDIVTLSKSIGGYGLPLALTLLKPELDVWSPGEHNGTFRGNNLAFVTAEAALREYWSDGALEAETIRKSERIRTFLTDMIEKYPALQGAHRGRGFIQGIACGAAELAGDVCKEAFARGVIMETSGPSDEVFKLLPPLIIDDEGLADGFARIEAAIAAAVAKRKGSERE</sequence>
<dbReference type="AlphaFoldDB" id="A0A5R9G1T5"/>
<name>A0A5R9G1T5_9BACL</name>
<evidence type="ECO:0000256" key="2">
    <source>
        <dbReference type="ARBA" id="ARBA00002189"/>
    </source>
</evidence>
<accession>A0A5R9G1T5</accession>
<gene>
    <name evidence="13" type="primary">ectB</name>
    <name evidence="13" type="ORF">FE782_21280</name>
</gene>
<reference evidence="13 14" key="1">
    <citation type="submission" date="2019-05" db="EMBL/GenBank/DDBJ databases">
        <authorList>
            <person name="Narsing Rao M.P."/>
            <person name="Li W.J."/>
        </authorList>
    </citation>
    <scope>NUCLEOTIDE SEQUENCE [LARGE SCALE GENOMIC DNA]</scope>
    <source>
        <strain evidence="13 14">SYSU_K30003</strain>
    </source>
</reference>
<comment type="cofactor">
    <cofactor evidence="1 12">
        <name>pyridoxal 5'-phosphate</name>
        <dbReference type="ChEBI" id="CHEBI:597326"/>
    </cofactor>
</comment>
<keyword evidence="8 12" id="KW-0808">Transferase</keyword>
<dbReference type="GO" id="GO:0047307">
    <property type="term" value="F:diaminobutyrate-pyruvate transaminase activity"/>
    <property type="evidence" value="ECO:0007669"/>
    <property type="project" value="InterPro"/>
</dbReference>
<dbReference type="PROSITE" id="PS00600">
    <property type="entry name" value="AA_TRANSFER_CLASS_3"/>
    <property type="match status" value="1"/>
</dbReference>
<dbReference type="Gene3D" id="3.40.640.10">
    <property type="entry name" value="Type I PLP-dependent aspartate aminotransferase-like (Major domain)"/>
    <property type="match status" value="1"/>
</dbReference>
<dbReference type="NCBIfam" id="TIGR02407">
    <property type="entry name" value="ectoine_ectB"/>
    <property type="match status" value="1"/>
</dbReference>
<dbReference type="UniPathway" id="UPA00067">
    <property type="reaction ID" value="UER00121"/>
</dbReference>